<sequence length="469" mass="50328">MKVPFKMITMSTAAALALSFAGHELASAASFKDINSVQGKEKIIALQNSGLIKGISADLFAPLLTISEAEGVQLIVNAFDLNLDLVRFVKEPKASDYFKNASDSAWYAKAFIIAAVNGMDLPADLKPNKKLTREEFTHQLIHTIEASGKLPMVKPVVVEFKDQDQVKLDYSASIQRALNYGVVKLDANGKLNPKKEITRAEAAIEISNALAYLKAHPAPVVEGEALTSEQAVQLIKDVVGPEAALQIKIDPTASISRESFTYLLVHTLQTSGQLPMLNVVPVEVKDEAQMDISNSGAIQTAIALGFVSLDQAGNFNPKAELTRTDATAIASKATEYLKAHPAPVAEGAFLTSEQAVQLIKDAAGPEAALQIKIDPSASVTRESFTYLLVHTLQTSGQLPMLNVVPVEVKDEDQMDVSNSGAIQTAIALKIVELDSEGKFNPKGGVTLTDATAMVNHVKEILVKFSNPQE</sequence>
<feature type="domain" description="SLH" evidence="2">
    <location>
        <begin position="281"/>
        <end position="344"/>
    </location>
</feature>
<gene>
    <name evidence="3" type="ORF">DFP95_11568</name>
</gene>
<dbReference type="PROSITE" id="PS51272">
    <property type="entry name" value="SLH"/>
    <property type="match status" value="3"/>
</dbReference>
<feature type="domain" description="SLH" evidence="2">
    <location>
        <begin position="157"/>
        <end position="220"/>
    </location>
</feature>
<dbReference type="EMBL" id="QRDY01000015">
    <property type="protein sequence ID" value="RED56005.1"/>
    <property type="molecule type" value="Genomic_DNA"/>
</dbReference>
<comment type="caution">
    <text evidence="3">The sequence shown here is derived from an EMBL/GenBank/DDBJ whole genome shotgun (WGS) entry which is preliminary data.</text>
</comment>
<keyword evidence="1" id="KW-0732">Signal</keyword>
<name>A0A3D9I2Y1_9BACL</name>
<accession>A0A3D9I2Y1</accession>
<evidence type="ECO:0000256" key="1">
    <source>
        <dbReference type="SAM" id="SignalP"/>
    </source>
</evidence>
<organism evidence="3 4">
    <name type="scientific">Cohnella lupini</name>
    <dbReference type="NCBI Taxonomy" id="1294267"/>
    <lineage>
        <taxon>Bacteria</taxon>
        <taxon>Bacillati</taxon>
        <taxon>Bacillota</taxon>
        <taxon>Bacilli</taxon>
        <taxon>Bacillales</taxon>
        <taxon>Paenibacillaceae</taxon>
        <taxon>Cohnella</taxon>
    </lineage>
</organism>
<feature type="signal peptide" evidence="1">
    <location>
        <begin position="1"/>
        <end position="28"/>
    </location>
</feature>
<dbReference type="AlphaFoldDB" id="A0A3D9I2Y1"/>
<dbReference type="RefSeq" id="WP_115994601.1">
    <property type="nucleotide sequence ID" value="NZ_QRDY01000015.1"/>
</dbReference>
<evidence type="ECO:0000313" key="4">
    <source>
        <dbReference type="Proteomes" id="UP000256869"/>
    </source>
</evidence>
<dbReference type="InterPro" id="IPR001119">
    <property type="entry name" value="SLH_dom"/>
</dbReference>
<dbReference type="Pfam" id="PF00395">
    <property type="entry name" value="SLH"/>
    <property type="match status" value="4"/>
</dbReference>
<keyword evidence="4" id="KW-1185">Reference proteome</keyword>
<dbReference type="OrthoDB" id="1738667at2"/>
<feature type="domain" description="SLH" evidence="2">
    <location>
        <begin position="26"/>
        <end position="89"/>
    </location>
</feature>
<dbReference type="Proteomes" id="UP000256869">
    <property type="component" value="Unassembled WGS sequence"/>
</dbReference>
<reference evidence="3 4" key="1">
    <citation type="submission" date="2018-07" db="EMBL/GenBank/DDBJ databases">
        <title>Genomic Encyclopedia of Type Strains, Phase III (KMG-III): the genomes of soil and plant-associated and newly described type strains.</title>
        <authorList>
            <person name="Whitman W."/>
        </authorList>
    </citation>
    <scope>NUCLEOTIDE SEQUENCE [LARGE SCALE GENOMIC DNA]</scope>
    <source>
        <strain evidence="3 4">CECT 8236</strain>
    </source>
</reference>
<protein>
    <submittedName>
        <fullName evidence="3">S-layer family protein</fullName>
    </submittedName>
</protein>
<feature type="chain" id="PRO_5017785366" evidence="1">
    <location>
        <begin position="29"/>
        <end position="469"/>
    </location>
</feature>
<evidence type="ECO:0000259" key="2">
    <source>
        <dbReference type="PROSITE" id="PS51272"/>
    </source>
</evidence>
<evidence type="ECO:0000313" key="3">
    <source>
        <dbReference type="EMBL" id="RED56005.1"/>
    </source>
</evidence>
<proteinExistence type="predicted"/>